<sequence length="81" mass="9506">MTELILNIDGKIPESRERRNINQRVKLRADLMLYRNVPGRPSRPVEFEGSNSDKPSSISLIEKVKVRERNIRKKYFSGYNT</sequence>
<dbReference type="EMBL" id="CABPRJ010000480">
    <property type="protein sequence ID" value="VVC28386.1"/>
    <property type="molecule type" value="Genomic_DNA"/>
</dbReference>
<gene>
    <name evidence="1" type="ORF">CINCED_3A014750</name>
</gene>
<dbReference type="AlphaFoldDB" id="A0A5E4MEN8"/>
<keyword evidence="2" id="KW-1185">Reference proteome</keyword>
<protein>
    <submittedName>
        <fullName evidence="1">Uncharacterized protein</fullName>
    </submittedName>
</protein>
<name>A0A5E4MEN8_9HEMI</name>
<proteinExistence type="predicted"/>
<accession>A0A5E4MEN8</accession>
<reference evidence="1 2" key="1">
    <citation type="submission" date="2019-08" db="EMBL/GenBank/DDBJ databases">
        <authorList>
            <person name="Alioto T."/>
            <person name="Alioto T."/>
            <person name="Gomez Garrido J."/>
        </authorList>
    </citation>
    <scope>NUCLEOTIDE SEQUENCE [LARGE SCALE GENOMIC DNA]</scope>
</reference>
<dbReference type="Proteomes" id="UP000325440">
    <property type="component" value="Unassembled WGS sequence"/>
</dbReference>
<evidence type="ECO:0000313" key="1">
    <source>
        <dbReference type="EMBL" id="VVC28386.1"/>
    </source>
</evidence>
<organism evidence="1 2">
    <name type="scientific">Cinara cedri</name>
    <dbReference type="NCBI Taxonomy" id="506608"/>
    <lineage>
        <taxon>Eukaryota</taxon>
        <taxon>Metazoa</taxon>
        <taxon>Ecdysozoa</taxon>
        <taxon>Arthropoda</taxon>
        <taxon>Hexapoda</taxon>
        <taxon>Insecta</taxon>
        <taxon>Pterygota</taxon>
        <taxon>Neoptera</taxon>
        <taxon>Paraneoptera</taxon>
        <taxon>Hemiptera</taxon>
        <taxon>Sternorrhyncha</taxon>
        <taxon>Aphidomorpha</taxon>
        <taxon>Aphidoidea</taxon>
        <taxon>Aphididae</taxon>
        <taxon>Lachninae</taxon>
        <taxon>Cinara</taxon>
    </lineage>
</organism>
<evidence type="ECO:0000313" key="2">
    <source>
        <dbReference type="Proteomes" id="UP000325440"/>
    </source>
</evidence>